<reference evidence="2" key="1">
    <citation type="journal article" date="2019" name="Environ. Microbiol.">
        <title>Fungal ecological strategies reflected in gene transcription - a case study of two litter decomposers.</title>
        <authorList>
            <person name="Barbi F."/>
            <person name="Kohler A."/>
            <person name="Barry K."/>
            <person name="Baskaran P."/>
            <person name="Daum C."/>
            <person name="Fauchery L."/>
            <person name="Ihrmark K."/>
            <person name="Kuo A."/>
            <person name="LaButti K."/>
            <person name="Lipzen A."/>
            <person name="Morin E."/>
            <person name="Grigoriev I.V."/>
            <person name="Henrissat B."/>
            <person name="Lindahl B."/>
            <person name="Martin F."/>
        </authorList>
    </citation>
    <scope>NUCLEOTIDE SEQUENCE</scope>
    <source>
        <strain evidence="2">JB14</strain>
    </source>
</reference>
<protein>
    <submittedName>
        <fullName evidence="2">Uncharacterized protein</fullName>
    </submittedName>
</protein>
<dbReference type="EMBL" id="ML769425">
    <property type="protein sequence ID" value="KAE9403443.1"/>
    <property type="molecule type" value="Genomic_DNA"/>
</dbReference>
<sequence length="406" mass="45147">MTKRGREELEEAITDLPPNWKSDVLHELENLTPAGRAALLAHLLQELDVSDREIKRARTNLVPSFSDAKWATVADQLGLHRNPGLVELDHFSPPNCVLPPSMLKSMFKEGWKFMDVYKEKTAQTREATRTKLLEPVLVPIIALFEGRIVDKPDPPMQATRYSSGGAVEHEIVAIGGVLFFVVEMKLVLGNENIAQIFLQLLAAAEANGQVAGYGDLRVCGLLTDLTTFRFFTYCPIEMKFYEDQENYIANVTRELFFKDMIKISNKILSVLMYGYIESLQATVAHSKARAHNGDISSSKLGSSIPHQQISEVSTSYSASQNEQHPSLSAWENGLAKAEECYAALQKCYLEKDLDQLEESATKALVMLTDSVRLLPRVSKGYTGPEWGPGHDGNTGRNGRQGNEGME</sequence>
<evidence type="ECO:0000313" key="3">
    <source>
        <dbReference type="Proteomes" id="UP000799118"/>
    </source>
</evidence>
<evidence type="ECO:0000313" key="2">
    <source>
        <dbReference type="EMBL" id="KAE9403443.1"/>
    </source>
</evidence>
<evidence type="ECO:0000256" key="1">
    <source>
        <dbReference type="SAM" id="MobiDB-lite"/>
    </source>
</evidence>
<gene>
    <name evidence="2" type="ORF">BT96DRAFT_1016998</name>
</gene>
<keyword evidence="3" id="KW-1185">Reference proteome</keyword>
<dbReference type="Proteomes" id="UP000799118">
    <property type="component" value="Unassembled WGS sequence"/>
</dbReference>
<accession>A0A6A4I0B2</accession>
<proteinExistence type="predicted"/>
<dbReference type="OrthoDB" id="3248548at2759"/>
<organism evidence="2 3">
    <name type="scientific">Gymnopus androsaceus JB14</name>
    <dbReference type="NCBI Taxonomy" id="1447944"/>
    <lineage>
        <taxon>Eukaryota</taxon>
        <taxon>Fungi</taxon>
        <taxon>Dikarya</taxon>
        <taxon>Basidiomycota</taxon>
        <taxon>Agaricomycotina</taxon>
        <taxon>Agaricomycetes</taxon>
        <taxon>Agaricomycetidae</taxon>
        <taxon>Agaricales</taxon>
        <taxon>Marasmiineae</taxon>
        <taxon>Omphalotaceae</taxon>
        <taxon>Gymnopus</taxon>
    </lineage>
</organism>
<feature type="region of interest" description="Disordered" evidence="1">
    <location>
        <begin position="381"/>
        <end position="406"/>
    </location>
</feature>
<name>A0A6A4I0B2_9AGAR</name>
<dbReference type="AlphaFoldDB" id="A0A6A4I0B2"/>